<dbReference type="GO" id="GO:0015074">
    <property type="term" value="P:DNA integration"/>
    <property type="evidence" value="ECO:0007669"/>
    <property type="project" value="UniProtKB-KW"/>
</dbReference>
<dbReference type="PROSITE" id="PS51900">
    <property type="entry name" value="CB"/>
    <property type="match status" value="1"/>
</dbReference>
<evidence type="ECO:0000313" key="8">
    <source>
        <dbReference type="EMBL" id="NWJ45155.1"/>
    </source>
</evidence>
<evidence type="ECO:0000313" key="9">
    <source>
        <dbReference type="EMBL" id="WJW67035.1"/>
    </source>
</evidence>
<dbReference type="Pfam" id="PF00589">
    <property type="entry name" value="Phage_integrase"/>
    <property type="match status" value="1"/>
</dbReference>
<dbReference type="Pfam" id="PF02899">
    <property type="entry name" value="Phage_int_SAM_1"/>
    <property type="match status" value="2"/>
</dbReference>
<dbReference type="InterPro" id="IPR050090">
    <property type="entry name" value="Tyrosine_recombinase_XerCD"/>
</dbReference>
<dbReference type="EMBL" id="JACATZ010000001">
    <property type="protein sequence ID" value="NWJ45155.1"/>
    <property type="molecule type" value="Genomic_DNA"/>
</dbReference>
<dbReference type="PANTHER" id="PTHR30349">
    <property type="entry name" value="PHAGE INTEGRASE-RELATED"/>
    <property type="match status" value="1"/>
</dbReference>
<dbReference type="Gene3D" id="1.10.150.130">
    <property type="match status" value="2"/>
</dbReference>
<reference evidence="9" key="2">
    <citation type="journal article" date="2024" name="Nature">
        <title>Anoxygenic phototroph of the Chloroflexota uses a type I reaction centre.</title>
        <authorList>
            <person name="Tsuji J.M."/>
            <person name="Shaw N.A."/>
            <person name="Nagashima S."/>
            <person name="Venkiteswaran J.J."/>
            <person name="Schiff S.L."/>
            <person name="Watanabe T."/>
            <person name="Fukui M."/>
            <person name="Hanada S."/>
            <person name="Tank M."/>
            <person name="Neufeld J.D."/>
        </authorList>
    </citation>
    <scope>NUCLEOTIDE SEQUENCE</scope>
    <source>
        <strain evidence="9">L227-S17</strain>
    </source>
</reference>
<dbReference type="InterPro" id="IPR013762">
    <property type="entry name" value="Integrase-like_cat_sf"/>
</dbReference>
<dbReference type="Proteomes" id="UP001431572">
    <property type="component" value="Chromosome 1"/>
</dbReference>
<evidence type="ECO:0000256" key="4">
    <source>
        <dbReference type="PROSITE-ProRule" id="PRU01248"/>
    </source>
</evidence>
<feature type="domain" description="Tyr recombinase" evidence="6">
    <location>
        <begin position="203"/>
        <end position="386"/>
    </location>
</feature>
<keyword evidence="1" id="KW-0229">DNA integration</keyword>
<dbReference type="GO" id="GO:0003677">
    <property type="term" value="F:DNA binding"/>
    <property type="evidence" value="ECO:0007669"/>
    <property type="project" value="UniProtKB-UniRule"/>
</dbReference>
<dbReference type="InterPro" id="IPR002104">
    <property type="entry name" value="Integrase_catalytic"/>
</dbReference>
<dbReference type="GO" id="GO:0006310">
    <property type="term" value="P:DNA recombination"/>
    <property type="evidence" value="ECO:0007669"/>
    <property type="project" value="UniProtKB-KW"/>
</dbReference>
<proteinExistence type="predicted"/>
<keyword evidence="3" id="KW-0233">DNA recombination</keyword>
<gene>
    <name evidence="8" type="ORF">HXX08_04670</name>
    <name evidence="9" type="ORF">OZ401_000283</name>
</gene>
<dbReference type="CDD" id="cd00798">
    <property type="entry name" value="INT_XerDC_C"/>
    <property type="match status" value="1"/>
</dbReference>
<evidence type="ECO:0000256" key="1">
    <source>
        <dbReference type="ARBA" id="ARBA00022908"/>
    </source>
</evidence>
<feature type="compositionally biased region" description="Polar residues" evidence="5">
    <location>
        <begin position="76"/>
        <end position="85"/>
    </location>
</feature>
<dbReference type="SUPFAM" id="SSF47823">
    <property type="entry name" value="lambda integrase-like, N-terminal domain"/>
    <property type="match status" value="2"/>
</dbReference>
<evidence type="ECO:0000259" key="6">
    <source>
        <dbReference type="PROSITE" id="PS51898"/>
    </source>
</evidence>
<dbReference type="Gene3D" id="1.10.443.10">
    <property type="entry name" value="Intergrase catalytic core"/>
    <property type="match status" value="1"/>
</dbReference>
<evidence type="ECO:0000256" key="5">
    <source>
        <dbReference type="SAM" id="MobiDB-lite"/>
    </source>
</evidence>
<evidence type="ECO:0000256" key="3">
    <source>
        <dbReference type="ARBA" id="ARBA00023172"/>
    </source>
</evidence>
<reference evidence="8 10" key="1">
    <citation type="submission" date="2020-06" db="EMBL/GenBank/DDBJ databases">
        <title>Anoxygenic phototrophic Chloroflexota member uses a Type I reaction center.</title>
        <authorList>
            <person name="Tsuji J.M."/>
            <person name="Shaw N.A."/>
            <person name="Nagashima S."/>
            <person name="Venkiteswaran J."/>
            <person name="Schiff S.L."/>
            <person name="Hanada S."/>
            <person name="Tank M."/>
            <person name="Neufeld J.D."/>
        </authorList>
    </citation>
    <scope>NUCLEOTIDE SEQUENCE [LARGE SCALE GENOMIC DNA]</scope>
    <source>
        <strain evidence="8">L227-S17</strain>
    </source>
</reference>
<feature type="region of interest" description="Disordered" evidence="5">
    <location>
        <begin position="57"/>
        <end position="86"/>
    </location>
</feature>
<dbReference type="InterPro" id="IPR011010">
    <property type="entry name" value="DNA_brk_join_enz"/>
</dbReference>
<dbReference type="Proteomes" id="UP000521676">
    <property type="component" value="Unassembled WGS sequence"/>
</dbReference>
<dbReference type="AlphaFoldDB" id="A0A8T7M310"/>
<sequence>MMQKRIDEFLKSLTDEKDFSDNTLAAYSNDLTQFRQFLQNEINELIADNVSQLDYPFESNGSSAKRSNARKRRTAEPSNGTNGTNGHYVHVAEPVKLINGRHYDSDYGSELEEIDAEDKVVAGGVQGSKIGISERNKALTDWHEIGKEDIVDYILFLKERAYATSTVARKIAAIKSFFHYLADHGLVDFDATENLDSPKVNKYLPKAISVNEIHLLLEQPDKHQTPEAVRDKAMLGLLYATGMRVTELVSLDLEDVDLVSGKVKCLGKSNKSRMIPIPEEQHISLVEYLNVVRPHLVGANNEIAVFVNHRGKRLTRQGFWLILKAYANQAGISDITPHTLRHSFAAHMLGDGENLRRVQELLGHASISTTQIYTQLNAETRRSDPNRVISIGGKEVAINAEDVAPAVPPKRGRGRRKAVIAATGT</sequence>
<accession>A0A8T7M310</accession>
<organism evidence="8 10">
    <name type="scientific">Candidatus Chlorohelix allophototropha</name>
    <dbReference type="NCBI Taxonomy" id="3003348"/>
    <lineage>
        <taxon>Bacteria</taxon>
        <taxon>Bacillati</taxon>
        <taxon>Chloroflexota</taxon>
        <taxon>Chloroflexia</taxon>
        <taxon>Candidatus Chloroheliales</taxon>
        <taxon>Candidatus Chloroheliaceae</taxon>
        <taxon>Candidatus Chlorohelix</taxon>
    </lineage>
</organism>
<evidence type="ECO:0000256" key="2">
    <source>
        <dbReference type="ARBA" id="ARBA00023125"/>
    </source>
</evidence>
<evidence type="ECO:0000313" key="10">
    <source>
        <dbReference type="Proteomes" id="UP000521676"/>
    </source>
</evidence>
<dbReference type="RefSeq" id="WP_341468930.1">
    <property type="nucleotide sequence ID" value="NZ_CP128399.1"/>
</dbReference>
<dbReference type="InterPro" id="IPR044068">
    <property type="entry name" value="CB"/>
</dbReference>
<feature type="domain" description="Core-binding (CB)" evidence="7">
    <location>
        <begin position="1"/>
        <end position="182"/>
    </location>
</feature>
<dbReference type="SUPFAM" id="SSF56349">
    <property type="entry name" value="DNA breaking-rejoining enzymes"/>
    <property type="match status" value="1"/>
</dbReference>
<dbReference type="InterPro" id="IPR004107">
    <property type="entry name" value="Integrase_SAM-like_N"/>
</dbReference>
<name>A0A8T7M310_9CHLR</name>
<dbReference type="EMBL" id="CP128399">
    <property type="protein sequence ID" value="WJW67035.1"/>
    <property type="molecule type" value="Genomic_DNA"/>
</dbReference>
<keyword evidence="2 4" id="KW-0238">DNA-binding</keyword>
<dbReference type="InterPro" id="IPR010998">
    <property type="entry name" value="Integrase_recombinase_N"/>
</dbReference>
<evidence type="ECO:0000313" key="11">
    <source>
        <dbReference type="Proteomes" id="UP001431572"/>
    </source>
</evidence>
<evidence type="ECO:0000259" key="7">
    <source>
        <dbReference type="PROSITE" id="PS51900"/>
    </source>
</evidence>
<protein>
    <submittedName>
        <fullName evidence="9">Site-specific integrase</fullName>
    </submittedName>
    <submittedName>
        <fullName evidence="8">Tyrosine-type recombinase/integrase</fullName>
    </submittedName>
</protein>
<dbReference type="PROSITE" id="PS51898">
    <property type="entry name" value="TYR_RECOMBINASE"/>
    <property type="match status" value="1"/>
</dbReference>
<keyword evidence="11" id="KW-1185">Reference proteome</keyword>
<dbReference type="PANTHER" id="PTHR30349:SF81">
    <property type="entry name" value="TYROSINE RECOMBINASE XERC"/>
    <property type="match status" value="1"/>
</dbReference>